<accession>A0A9X1XRF6</accession>
<dbReference type="Pfam" id="PF20698">
    <property type="entry name" value="PIN-TPR-GreABC"/>
    <property type="match status" value="1"/>
</dbReference>
<gene>
    <name evidence="2" type="ORF">MW871_10880</name>
</gene>
<keyword evidence="3" id="KW-1185">Reference proteome</keyword>
<dbReference type="InterPro" id="IPR048987">
    <property type="entry name" value="PIN-TPR-GreABC"/>
</dbReference>
<name>A0A9X1XRF6_9FLAO</name>
<proteinExistence type="predicted"/>
<comment type="caution">
    <text evidence="2">The sequence shown here is derived from an EMBL/GenBank/DDBJ whole genome shotgun (WGS) entry which is preliminary data.</text>
</comment>
<dbReference type="InterPro" id="IPR011990">
    <property type="entry name" value="TPR-like_helical_dom_sf"/>
</dbReference>
<dbReference type="Proteomes" id="UP001139260">
    <property type="component" value="Unassembled WGS sequence"/>
</dbReference>
<sequence>MEINNTNFGSIESGGGSVQLGDTYITNVINGLNYLLSDFKEQLKNIEELINSFKPNTALGLLNSLEKRVVEIELNDKNIILSKILFLKGLCKRELDEYKKEDSAQDFIKASNLNLNENNFRDRACVEYLNLNDKKKALSKAEEIIQIDEYNISAWYVKAILSTDIKSFLKIIPKFVFEDYNFQLSIISHIISTQSLNFLEELSKYDLVLDIDFEKYKEVTFGNLESWRVVIDLSINKAFNEYPLKYIAGEYFILEDNLLIEKVFNLMKLYVTKLSDTEIKDSTSHQKFYYNYFGYLLTNEDVYYQGILVDFSNTPKPFWFYTFSFCQILNHKKEYEKSLEFVTEYEQSADVLSSEFYLFKSALYDLNGKNREVFDVFNDYLKSFEIIEERNGINILQAFLNILFKRVDKNVLSEQLIKILEKEFKSRELKDLFELTIRVRYLKENDNVISERLKALMIYKDFDINWKNLIVENLNSIGRRNEAIQFLEQYVNKSDVSESLRFFIILLHEQLCDKNCEEKGRYAEVLDLLKFWRLHSKYPDIKLLEFEHNLYTEINDLENLEDIDGYLYGNFPDNEQYILLYLNVLERTNNKGRIKEVSDKINWKIEDERFGVTVAIVLMRNNVNAKMGFDILYQLASNPSNTIARKNYFASSLFLKDHNFFISFDEVEIGCWVTYLVSDKKVYLKVDRETGLQKELIGRKVGESFTSITRMSGKIISIQIVEIINDAWHLFRMIQEEANNPVNELGFESLQMPTDMKDFETFFKSHFGDIGTKEKEIKEKALDDYFNYRMGFSEVARIVFRENYIDTYLHLTGFVGNKFTTIPSGLTKQVFHDNEKITYALDFSTLILFYFLEKELGFEFKHKYTVSYLLRNEINREIIELANSPSSQMTIQVTNQFIRRYDTPEDYNQKRIEFLQLLLDWIEKNCIIDLVPEKLDLLPKFGNKEKLDNFMKLLIDNFCISDRQNFQLITSDSTLFLFSKRGNTVGNIINPEKYLLAFYPEKCDTEFYRFLLKSSYIGIDINLETLKNEFYQNLSNGQNFYNICLENLQFTIHGNSQIIIMLSKFLKELYVMQVLTIEQKNNFAYNIIVRAIYGMPKDIFKSFNQKLFEDFRLMGNLYDELVKVLKSVINN</sequence>
<dbReference type="RefSeq" id="WP_248428526.1">
    <property type="nucleotide sequence ID" value="NZ_JALNUB010000006.1"/>
</dbReference>
<reference evidence="2" key="1">
    <citation type="submission" date="2022-04" db="EMBL/GenBank/DDBJ databases">
        <title>Flavobacterium pygoscelis sp. nov. isolated from Chinstrap chick (Pygoscelis antarcticus).</title>
        <authorList>
            <person name="Irgang R."/>
            <person name="Poblete-Morales M."/>
            <person name="Avendano-Herrera R."/>
        </authorList>
    </citation>
    <scope>NUCLEOTIDE SEQUENCE</scope>
    <source>
        <strain evidence="2">I-SCBP12n</strain>
    </source>
</reference>
<evidence type="ECO:0000313" key="3">
    <source>
        <dbReference type="Proteomes" id="UP001139260"/>
    </source>
</evidence>
<protein>
    <recommendedName>
        <fullName evidence="1">PIN domain-containing protein</fullName>
    </recommendedName>
</protein>
<feature type="domain" description="PIN" evidence="1">
    <location>
        <begin position="883"/>
        <end position="974"/>
    </location>
</feature>
<dbReference type="SUPFAM" id="SSF48452">
    <property type="entry name" value="TPR-like"/>
    <property type="match status" value="1"/>
</dbReference>
<dbReference type="EMBL" id="JALNUB010000006">
    <property type="protein sequence ID" value="MCK8142395.1"/>
    <property type="molecule type" value="Genomic_DNA"/>
</dbReference>
<organism evidence="2 3">
    <name type="scientific">Flavobacterium pygoscelis</name>
    <dbReference type="NCBI Taxonomy" id="2893176"/>
    <lineage>
        <taxon>Bacteria</taxon>
        <taxon>Pseudomonadati</taxon>
        <taxon>Bacteroidota</taxon>
        <taxon>Flavobacteriia</taxon>
        <taxon>Flavobacteriales</taxon>
        <taxon>Flavobacteriaceae</taxon>
        <taxon>Flavobacterium</taxon>
    </lineage>
</organism>
<evidence type="ECO:0000313" key="2">
    <source>
        <dbReference type="EMBL" id="MCK8142395.1"/>
    </source>
</evidence>
<evidence type="ECO:0000259" key="1">
    <source>
        <dbReference type="Pfam" id="PF20698"/>
    </source>
</evidence>
<dbReference type="AlphaFoldDB" id="A0A9X1XRF6"/>